<sequence length="137" mass="15745">MKIKVDINRVALQNAIEEAINKKITSGNGDGTNMHLTKDQDFLICQIYKMYLQSVKSGNSKVDSKRFSSDFCLNSDKLVKWNRQDLMMTLNELGVKNLVHIYIGGSFYITDEGIYYMENRFKNGLDEVTDFIAKFIP</sequence>
<organism evidence="1 3">
    <name type="scientific">Holdemania massiliensis</name>
    <dbReference type="NCBI Taxonomy" id="1468449"/>
    <lineage>
        <taxon>Bacteria</taxon>
        <taxon>Bacillati</taxon>
        <taxon>Bacillota</taxon>
        <taxon>Erysipelotrichia</taxon>
        <taxon>Erysipelotrichales</taxon>
        <taxon>Erysipelotrichaceae</taxon>
        <taxon>Holdemania</taxon>
    </lineage>
</organism>
<dbReference type="Proteomes" id="UP000480929">
    <property type="component" value="Unassembled WGS sequence"/>
</dbReference>
<dbReference type="EMBL" id="WKPI01000045">
    <property type="protein sequence ID" value="MSC34809.1"/>
    <property type="molecule type" value="Genomic_DNA"/>
</dbReference>
<evidence type="ECO:0000313" key="1">
    <source>
        <dbReference type="EMBL" id="MSA91038.1"/>
    </source>
</evidence>
<evidence type="ECO:0000313" key="2">
    <source>
        <dbReference type="EMBL" id="MSC34809.1"/>
    </source>
</evidence>
<protein>
    <submittedName>
        <fullName evidence="1">Uncharacterized protein</fullName>
    </submittedName>
</protein>
<reference evidence="3 4" key="1">
    <citation type="journal article" date="2019" name="Nat. Med.">
        <title>A library of human gut bacterial isolates paired with longitudinal multiomics data enables mechanistic microbiome research.</title>
        <authorList>
            <person name="Poyet M."/>
            <person name="Groussin M."/>
            <person name="Gibbons S.M."/>
            <person name="Avila-Pacheco J."/>
            <person name="Jiang X."/>
            <person name="Kearney S.M."/>
            <person name="Perrotta A.R."/>
            <person name="Berdy B."/>
            <person name="Zhao S."/>
            <person name="Lieberman T.D."/>
            <person name="Swanson P.K."/>
            <person name="Smith M."/>
            <person name="Roesemann S."/>
            <person name="Alexander J.E."/>
            <person name="Rich S.A."/>
            <person name="Livny J."/>
            <person name="Vlamakis H."/>
            <person name="Clish C."/>
            <person name="Bullock K."/>
            <person name="Deik A."/>
            <person name="Scott J."/>
            <person name="Pierce K.A."/>
            <person name="Xavier R.J."/>
            <person name="Alm E.J."/>
        </authorList>
    </citation>
    <scope>NUCLEOTIDE SEQUENCE [LARGE SCALE GENOMIC DNA]</scope>
    <source>
        <strain evidence="1 3">BIOML-A4</strain>
        <strain evidence="2 4">BIOML-A5</strain>
    </source>
</reference>
<evidence type="ECO:0000313" key="4">
    <source>
        <dbReference type="Proteomes" id="UP000480929"/>
    </source>
</evidence>
<comment type="caution">
    <text evidence="1">The sequence shown here is derived from an EMBL/GenBank/DDBJ whole genome shotgun (WGS) entry which is preliminary data.</text>
</comment>
<keyword evidence="4" id="KW-1185">Reference proteome</keyword>
<dbReference type="AlphaFoldDB" id="A0A6N7SBW0"/>
<evidence type="ECO:0000313" key="3">
    <source>
        <dbReference type="Proteomes" id="UP000433575"/>
    </source>
</evidence>
<name>A0A6N7SBW0_9FIRM</name>
<proteinExistence type="predicted"/>
<dbReference type="EMBL" id="WKPJ01000042">
    <property type="protein sequence ID" value="MSA91038.1"/>
    <property type="molecule type" value="Genomic_DNA"/>
</dbReference>
<dbReference type="Proteomes" id="UP000433575">
    <property type="component" value="Unassembled WGS sequence"/>
</dbReference>
<dbReference type="OrthoDB" id="2062373at2"/>
<accession>A0A6N7SBW0</accession>
<dbReference type="RefSeq" id="WP_154240415.1">
    <property type="nucleotide sequence ID" value="NZ_WKPI01000045.1"/>
</dbReference>
<gene>
    <name evidence="2" type="ORF">GKD88_16915</name>
    <name evidence="1" type="ORF">GKE08_17035</name>
</gene>